<protein>
    <recommendedName>
        <fullName evidence="4">Lipoprotein</fullName>
    </recommendedName>
</protein>
<evidence type="ECO:0008006" key="4">
    <source>
        <dbReference type="Google" id="ProtNLM"/>
    </source>
</evidence>
<proteinExistence type="predicted"/>
<feature type="chain" id="PRO_5012285867" description="Lipoprotein" evidence="1">
    <location>
        <begin position="24"/>
        <end position="157"/>
    </location>
</feature>
<dbReference type="AlphaFoldDB" id="A0A238VPM1"/>
<evidence type="ECO:0000256" key="1">
    <source>
        <dbReference type="SAM" id="SignalP"/>
    </source>
</evidence>
<keyword evidence="1" id="KW-0732">Signal</keyword>
<feature type="signal peptide" evidence="1">
    <location>
        <begin position="1"/>
        <end position="23"/>
    </location>
</feature>
<gene>
    <name evidence="2" type="ORF">SAMN06265376_10182</name>
</gene>
<dbReference type="EMBL" id="FZNY01000001">
    <property type="protein sequence ID" value="SNR35723.1"/>
    <property type="molecule type" value="Genomic_DNA"/>
</dbReference>
<evidence type="ECO:0000313" key="3">
    <source>
        <dbReference type="Proteomes" id="UP000198379"/>
    </source>
</evidence>
<organism evidence="2 3">
    <name type="scientific">Dokdonia pacifica</name>
    <dbReference type="NCBI Taxonomy" id="1627892"/>
    <lineage>
        <taxon>Bacteria</taxon>
        <taxon>Pseudomonadati</taxon>
        <taxon>Bacteroidota</taxon>
        <taxon>Flavobacteriia</taxon>
        <taxon>Flavobacteriales</taxon>
        <taxon>Flavobacteriaceae</taxon>
        <taxon>Dokdonia</taxon>
    </lineage>
</organism>
<dbReference type="RefSeq" id="WP_089369460.1">
    <property type="nucleotide sequence ID" value="NZ_BMEP01000002.1"/>
</dbReference>
<evidence type="ECO:0000313" key="2">
    <source>
        <dbReference type="EMBL" id="SNR35723.1"/>
    </source>
</evidence>
<keyword evidence="3" id="KW-1185">Reference proteome</keyword>
<dbReference type="Proteomes" id="UP000198379">
    <property type="component" value="Unassembled WGS sequence"/>
</dbReference>
<name>A0A238VPM1_9FLAO</name>
<dbReference type="PROSITE" id="PS51257">
    <property type="entry name" value="PROKAR_LIPOPROTEIN"/>
    <property type="match status" value="1"/>
</dbReference>
<accession>A0A238VPM1</accession>
<reference evidence="2 3" key="1">
    <citation type="submission" date="2017-06" db="EMBL/GenBank/DDBJ databases">
        <authorList>
            <person name="Kim H.J."/>
            <person name="Triplett B.A."/>
        </authorList>
    </citation>
    <scope>NUCLEOTIDE SEQUENCE [LARGE SCALE GENOMIC DNA]</scope>
    <source>
        <strain evidence="2 3">DSM 25597</strain>
    </source>
</reference>
<sequence length="157" mass="18616">MKNVIYLIVFLPLFLSCSSNTLKQETVENWMQQKIEDNSYFKHSIEYKPYGKIWKYNYQINEVTIDTIGVVQMVNENQATVKVTIRYIENLHIGKRRDSNKQKDKLTFVFNKSTDDKWYLIAVTGRESSTNSYGHQTDCLKQYRENFIINYATESIE</sequence>